<dbReference type="Proteomes" id="UP001054945">
    <property type="component" value="Unassembled WGS sequence"/>
</dbReference>
<keyword evidence="3" id="KW-1185">Reference proteome</keyword>
<dbReference type="PROSITE" id="PS00022">
    <property type="entry name" value="EGF_1"/>
    <property type="match status" value="1"/>
</dbReference>
<organism evidence="2 3">
    <name type="scientific">Caerostris extrusa</name>
    <name type="common">Bark spider</name>
    <name type="synonym">Caerostris bankana</name>
    <dbReference type="NCBI Taxonomy" id="172846"/>
    <lineage>
        <taxon>Eukaryota</taxon>
        <taxon>Metazoa</taxon>
        <taxon>Ecdysozoa</taxon>
        <taxon>Arthropoda</taxon>
        <taxon>Chelicerata</taxon>
        <taxon>Arachnida</taxon>
        <taxon>Araneae</taxon>
        <taxon>Araneomorphae</taxon>
        <taxon>Entelegynae</taxon>
        <taxon>Araneoidea</taxon>
        <taxon>Araneidae</taxon>
        <taxon>Caerostris</taxon>
    </lineage>
</organism>
<protein>
    <recommendedName>
        <fullName evidence="1">EGF-like domain-containing protein</fullName>
    </recommendedName>
</protein>
<comment type="caution">
    <text evidence="2">The sequence shown here is derived from an EMBL/GenBank/DDBJ whole genome shotgun (WGS) entry which is preliminary data.</text>
</comment>
<dbReference type="AlphaFoldDB" id="A0AAV4RLK9"/>
<accession>A0AAV4RLK9</accession>
<proteinExistence type="predicted"/>
<feature type="domain" description="EGF-like" evidence="1">
    <location>
        <begin position="10"/>
        <end position="21"/>
    </location>
</feature>
<reference evidence="2 3" key="1">
    <citation type="submission" date="2021-06" db="EMBL/GenBank/DDBJ databases">
        <title>Caerostris extrusa draft genome.</title>
        <authorList>
            <person name="Kono N."/>
            <person name="Arakawa K."/>
        </authorList>
    </citation>
    <scope>NUCLEOTIDE SEQUENCE [LARGE SCALE GENOMIC DNA]</scope>
</reference>
<evidence type="ECO:0000259" key="1">
    <source>
        <dbReference type="PROSITE" id="PS00022"/>
    </source>
</evidence>
<name>A0AAV4RLK9_CAEEX</name>
<evidence type="ECO:0000313" key="3">
    <source>
        <dbReference type="Proteomes" id="UP001054945"/>
    </source>
</evidence>
<dbReference type="EMBL" id="BPLR01007959">
    <property type="protein sequence ID" value="GIY21027.1"/>
    <property type="molecule type" value="Genomic_DNA"/>
</dbReference>
<dbReference type="InterPro" id="IPR000742">
    <property type="entry name" value="EGF"/>
</dbReference>
<sequence>MQKKGGNSFCECKPEIKGDRCETVYDCTSGKYKNCKGENGTCTYNFDTNAAECSCYGDKMLHDQENICKDYSNTTVITTNSPSLMTTILVNFNKFKEGITRRLRFDTYTTGLQTKAAC</sequence>
<evidence type="ECO:0000313" key="2">
    <source>
        <dbReference type="EMBL" id="GIY21027.1"/>
    </source>
</evidence>
<gene>
    <name evidence="2" type="ORF">CEXT_726481</name>
</gene>